<gene>
    <name evidence="2" type="ORF">BCR34DRAFT_570268</name>
</gene>
<dbReference type="EMBL" id="MCFA01000105">
    <property type="protein sequence ID" value="ORY07915.1"/>
    <property type="molecule type" value="Genomic_DNA"/>
</dbReference>
<evidence type="ECO:0000313" key="2">
    <source>
        <dbReference type="EMBL" id="ORY07915.1"/>
    </source>
</evidence>
<proteinExistence type="predicted"/>
<feature type="region of interest" description="Disordered" evidence="1">
    <location>
        <begin position="17"/>
        <end position="169"/>
    </location>
</feature>
<evidence type="ECO:0000256" key="1">
    <source>
        <dbReference type="SAM" id="MobiDB-lite"/>
    </source>
</evidence>
<protein>
    <submittedName>
        <fullName evidence="2">Uncharacterized protein</fullName>
    </submittedName>
</protein>
<accession>A0A1Y1ZDM7</accession>
<dbReference type="STRING" id="1231657.A0A1Y1ZDM7"/>
<organism evidence="2 3">
    <name type="scientific">Clohesyomyces aquaticus</name>
    <dbReference type="NCBI Taxonomy" id="1231657"/>
    <lineage>
        <taxon>Eukaryota</taxon>
        <taxon>Fungi</taxon>
        <taxon>Dikarya</taxon>
        <taxon>Ascomycota</taxon>
        <taxon>Pezizomycotina</taxon>
        <taxon>Dothideomycetes</taxon>
        <taxon>Pleosporomycetidae</taxon>
        <taxon>Pleosporales</taxon>
        <taxon>Lindgomycetaceae</taxon>
        <taxon>Clohesyomyces</taxon>
    </lineage>
</organism>
<evidence type="ECO:0000313" key="3">
    <source>
        <dbReference type="Proteomes" id="UP000193144"/>
    </source>
</evidence>
<dbReference type="Proteomes" id="UP000193144">
    <property type="component" value="Unassembled WGS sequence"/>
</dbReference>
<sequence>MLVGGYYLWKCCHAPHPKPPPGTGNGVPVVPPMVPPPSNKNMSEIPGHGSPTIQPPPSYSPNNMPYNPDYPGPQGPSGQPFPPGQPLQSIPPEQPGYPTSAGYPGHPSSTSPPNHPPQQDHYPDQNDHSPDIDSGSEYEDVPDQDNDSSQDPNEPHDPNQDPHDPHHKKPYRRIQRVRIYGNNHHHHLAYDHPCYTTKCPIASSDHRCDDANHPCTCVDPKCKLNSRLHMCSGDKAEIHRCPGPKHSKNCPLMDPPYAEKKKKEHAELVRKYMAQDFAKSGVKSAATYGIRTLAM</sequence>
<feature type="compositionally biased region" description="Pro residues" evidence="1">
    <location>
        <begin position="68"/>
        <end position="85"/>
    </location>
</feature>
<feature type="compositionally biased region" description="Basic and acidic residues" evidence="1">
    <location>
        <begin position="121"/>
        <end position="131"/>
    </location>
</feature>
<feature type="compositionally biased region" description="Pro residues" evidence="1">
    <location>
        <begin position="29"/>
        <end position="38"/>
    </location>
</feature>
<keyword evidence="3" id="KW-1185">Reference proteome</keyword>
<comment type="caution">
    <text evidence="2">The sequence shown here is derived from an EMBL/GenBank/DDBJ whole genome shotgun (WGS) entry which is preliminary data.</text>
</comment>
<name>A0A1Y1ZDM7_9PLEO</name>
<feature type="compositionally biased region" description="Basic and acidic residues" evidence="1">
    <location>
        <begin position="153"/>
        <end position="164"/>
    </location>
</feature>
<feature type="compositionally biased region" description="Acidic residues" evidence="1">
    <location>
        <begin position="134"/>
        <end position="148"/>
    </location>
</feature>
<dbReference type="AlphaFoldDB" id="A0A1Y1ZDM7"/>
<reference evidence="2 3" key="1">
    <citation type="submission" date="2016-07" db="EMBL/GenBank/DDBJ databases">
        <title>Pervasive Adenine N6-methylation of Active Genes in Fungi.</title>
        <authorList>
            <consortium name="DOE Joint Genome Institute"/>
            <person name="Mondo S.J."/>
            <person name="Dannebaum R.O."/>
            <person name="Kuo R.C."/>
            <person name="Labutti K."/>
            <person name="Haridas S."/>
            <person name="Kuo A."/>
            <person name="Salamov A."/>
            <person name="Ahrendt S.R."/>
            <person name="Lipzen A."/>
            <person name="Sullivan W."/>
            <person name="Andreopoulos W.B."/>
            <person name="Clum A."/>
            <person name="Lindquist E."/>
            <person name="Daum C."/>
            <person name="Ramamoorthy G.K."/>
            <person name="Gryganskyi A."/>
            <person name="Culley D."/>
            <person name="Magnuson J.K."/>
            <person name="James T.Y."/>
            <person name="O'Malley M.A."/>
            <person name="Stajich J.E."/>
            <person name="Spatafora J.W."/>
            <person name="Visel A."/>
            <person name="Grigoriev I.V."/>
        </authorList>
    </citation>
    <scope>NUCLEOTIDE SEQUENCE [LARGE SCALE GENOMIC DNA]</scope>
    <source>
        <strain evidence="2 3">CBS 115471</strain>
    </source>
</reference>